<dbReference type="InterPro" id="IPR029063">
    <property type="entry name" value="SAM-dependent_MTases_sf"/>
</dbReference>
<name>A0ABV3R0M3_9HYPH</name>
<sequence>MDTSPPSSPHAPTFDRTGKLSLDHVYNKPDPRDYFSTLSKLGYRVPELAKPFFKRLLEARRAASDSADAKIVDVGCSYGVNAALLKHDMSLDDLYQLYSADAPDDQRALLARDRVLFSGADEALSVVGVDAAQNAIAYAVDAGILDAGVSTNLERRKPTEADLQAIGGADMIISTGCVGYVTETSLEQLVDASRDGQAWMANFVLRMFDYQPIEDMLAERGYVTERLDGTFFPQRRFVSTEEQDHVLENLSRRGVAPEQAEREGWYLAELHVSRPESQAAIALEQLVQH</sequence>
<dbReference type="Proteomes" id="UP001556196">
    <property type="component" value="Unassembled WGS sequence"/>
</dbReference>
<dbReference type="EMBL" id="JBFOCI010000003">
    <property type="protein sequence ID" value="MEW9806630.1"/>
    <property type="molecule type" value="Genomic_DNA"/>
</dbReference>
<comment type="caution">
    <text evidence="1">The sequence shown here is derived from an EMBL/GenBank/DDBJ whole genome shotgun (WGS) entry which is preliminary data.</text>
</comment>
<accession>A0ABV3R0M3</accession>
<gene>
    <name evidence="1" type="ORF">ABUE31_11605</name>
</gene>
<keyword evidence="2" id="KW-1185">Reference proteome</keyword>
<evidence type="ECO:0000313" key="1">
    <source>
        <dbReference type="EMBL" id="MEW9806630.1"/>
    </source>
</evidence>
<dbReference type="RefSeq" id="WP_367723763.1">
    <property type="nucleotide sequence ID" value="NZ_JBFOCI010000003.1"/>
</dbReference>
<dbReference type="SUPFAM" id="SSF53335">
    <property type="entry name" value="S-adenosyl-L-methionine-dependent methyltransferases"/>
    <property type="match status" value="1"/>
</dbReference>
<organism evidence="1 2">
    <name type="scientific">Mesorhizobium marinum</name>
    <dbReference type="NCBI Taxonomy" id="3228790"/>
    <lineage>
        <taxon>Bacteria</taxon>
        <taxon>Pseudomonadati</taxon>
        <taxon>Pseudomonadota</taxon>
        <taxon>Alphaproteobacteria</taxon>
        <taxon>Hyphomicrobiales</taxon>
        <taxon>Phyllobacteriaceae</taxon>
        <taxon>Mesorhizobium</taxon>
    </lineage>
</organism>
<protein>
    <recommendedName>
        <fullName evidence="3">Methyltransferase type 12</fullName>
    </recommendedName>
</protein>
<reference evidence="1 2" key="1">
    <citation type="submission" date="2024-06" db="EMBL/GenBank/DDBJ databases">
        <authorList>
            <person name="Tuo L."/>
        </authorList>
    </citation>
    <scope>NUCLEOTIDE SEQUENCE [LARGE SCALE GENOMIC DNA]</scope>
    <source>
        <strain evidence="1 2">ZMM04-5</strain>
    </source>
</reference>
<evidence type="ECO:0000313" key="2">
    <source>
        <dbReference type="Proteomes" id="UP001556196"/>
    </source>
</evidence>
<dbReference type="Gene3D" id="3.40.50.150">
    <property type="entry name" value="Vaccinia Virus protein VP39"/>
    <property type="match status" value="1"/>
</dbReference>
<proteinExistence type="predicted"/>
<evidence type="ECO:0008006" key="3">
    <source>
        <dbReference type="Google" id="ProtNLM"/>
    </source>
</evidence>